<dbReference type="EMBL" id="JBHSPR010000010">
    <property type="protein sequence ID" value="MFC6017215.1"/>
    <property type="molecule type" value="Genomic_DNA"/>
</dbReference>
<keyword evidence="2" id="KW-1185">Reference proteome</keyword>
<evidence type="ECO:0000313" key="1">
    <source>
        <dbReference type="EMBL" id="MFC6017215.1"/>
    </source>
</evidence>
<name>A0ABW1K6A6_9ACTN</name>
<organism evidence="1 2">
    <name type="scientific">Plantactinospora solaniradicis</name>
    <dbReference type="NCBI Taxonomy" id="1723736"/>
    <lineage>
        <taxon>Bacteria</taxon>
        <taxon>Bacillati</taxon>
        <taxon>Actinomycetota</taxon>
        <taxon>Actinomycetes</taxon>
        <taxon>Micromonosporales</taxon>
        <taxon>Micromonosporaceae</taxon>
        <taxon>Plantactinospora</taxon>
    </lineage>
</organism>
<dbReference type="Proteomes" id="UP001596203">
    <property type="component" value="Unassembled WGS sequence"/>
</dbReference>
<evidence type="ECO:0008006" key="3">
    <source>
        <dbReference type="Google" id="ProtNLM"/>
    </source>
</evidence>
<protein>
    <recommendedName>
        <fullName evidence="3">Phage tail protein</fullName>
    </recommendedName>
</protein>
<gene>
    <name evidence="1" type="ORF">ACFP2T_13485</name>
</gene>
<evidence type="ECO:0000313" key="2">
    <source>
        <dbReference type="Proteomes" id="UP001596203"/>
    </source>
</evidence>
<proteinExistence type="predicted"/>
<dbReference type="RefSeq" id="WP_377421309.1">
    <property type="nucleotide sequence ID" value="NZ_JBHSPR010000010.1"/>
</dbReference>
<comment type="caution">
    <text evidence="1">The sequence shown here is derived from an EMBL/GenBank/DDBJ whole genome shotgun (WGS) entry which is preliminary data.</text>
</comment>
<sequence length="136" mass="14298">MAKMVLKASYLALNGVDRSSWTSKIELSTEVEDKDVTTFASLGWVEILGGLKSGQLAVGFKQDVAASQLDATMWALFGEIVTFEVRLSNAAAGASNPAWTGSVLIKEWKPIAGAVGDAAEMDLTFPTSGAVVRATS</sequence>
<reference evidence="2" key="1">
    <citation type="journal article" date="2019" name="Int. J. Syst. Evol. Microbiol.">
        <title>The Global Catalogue of Microorganisms (GCM) 10K type strain sequencing project: providing services to taxonomists for standard genome sequencing and annotation.</title>
        <authorList>
            <consortium name="The Broad Institute Genomics Platform"/>
            <consortium name="The Broad Institute Genome Sequencing Center for Infectious Disease"/>
            <person name="Wu L."/>
            <person name="Ma J."/>
        </authorList>
    </citation>
    <scope>NUCLEOTIDE SEQUENCE [LARGE SCALE GENOMIC DNA]</scope>
    <source>
        <strain evidence="2">ZS-35-S2</strain>
    </source>
</reference>
<accession>A0ABW1K6A6</accession>